<dbReference type="AlphaFoldDB" id="A0A8K0Y129"/>
<keyword evidence="5 6" id="KW-0472">Membrane</keyword>
<dbReference type="RefSeq" id="WP_202688661.1">
    <property type="nucleotide sequence ID" value="NZ_JAESVN010000004.1"/>
</dbReference>
<feature type="transmembrane region" description="Helical" evidence="6">
    <location>
        <begin position="20"/>
        <end position="53"/>
    </location>
</feature>
<evidence type="ECO:0000313" key="8">
    <source>
        <dbReference type="Proteomes" id="UP000648908"/>
    </source>
</evidence>
<comment type="subcellular location">
    <subcellularLocation>
        <location evidence="1">Membrane</location>
        <topology evidence="1">Multi-pass membrane protein</topology>
    </subcellularLocation>
</comment>
<sequence length="197" mass="21283">MLTLTSHHKTALHALPAGPKLAALALITAGMLALPTAASVWALAVLVALVHLALGRGFARQAARALLPLWPFLLILLIWHFWTDAPERGALVAGRMLTAVALANLVTMTTRLDAMIALVERITQPVARWLPPRRLALAIALVIRFTPVLMDKAVILGQAWRARSARRRNPRLVLPLVLAAIDDAEQVAEAIRARGGV</sequence>
<dbReference type="InterPro" id="IPR003339">
    <property type="entry name" value="ABC/ECF_trnsptr_transmembrane"/>
</dbReference>
<evidence type="ECO:0000256" key="3">
    <source>
        <dbReference type="ARBA" id="ARBA00022692"/>
    </source>
</evidence>
<keyword evidence="3 6" id="KW-0812">Transmembrane</keyword>
<evidence type="ECO:0000256" key="1">
    <source>
        <dbReference type="ARBA" id="ARBA00004141"/>
    </source>
</evidence>
<evidence type="ECO:0000256" key="6">
    <source>
        <dbReference type="SAM" id="Phobius"/>
    </source>
</evidence>
<accession>A0A8K0Y129</accession>
<feature type="transmembrane region" description="Helical" evidence="6">
    <location>
        <begin position="65"/>
        <end position="82"/>
    </location>
</feature>
<protein>
    <submittedName>
        <fullName evidence="7">Energy-coupling factor transporter transmembrane protein EcfT</fullName>
    </submittedName>
</protein>
<dbReference type="CDD" id="cd16914">
    <property type="entry name" value="EcfT"/>
    <property type="match status" value="1"/>
</dbReference>
<evidence type="ECO:0000256" key="5">
    <source>
        <dbReference type="ARBA" id="ARBA00023136"/>
    </source>
</evidence>
<evidence type="ECO:0000256" key="2">
    <source>
        <dbReference type="ARBA" id="ARBA00008564"/>
    </source>
</evidence>
<dbReference type="GO" id="GO:0005886">
    <property type="term" value="C:plasma membrane"/>
    <property type="evidence" value="ECO:0007669"/>
    <property type="project" value="UniProtKB-ARBA"/>
</dbReference>
<evidence type="ECO:0000313" key="7">
    <source>
        <dbReference type="EMBL" id="MBL4917733.1"/>
    </source>
</evidence>
<keyword evidence="4 6" id="KW-1133">Transmembrane helix</keyword>
<feature type="transmembrane region" description="Helical" evidence="6">
    <location>
        <begin position="135"/>
        <end position="160"/>
    </location>
</feature>
<proteinExistence type="inferred from homology"/>
<name>A0A8K0Y129_9RHOB</name>
<dbReference type="Proteomes" id="UP000648908">
    <property type="component" value="Unassembled WGS sequence"/>
</dbReference>
<dbReference type="EMBL" id="JAESVN010000004">
    <property type="protein sequence ID" value="MBL4917733.1"/>
    <property type="molecule type" value="Genomic_DNA"/>
</dbReference>
<organism evidence="7 8">
    <name type="scientific">Szabonella alba</name>
    <dbReference type="NCBI Taxonomy" id="2804194"/>
    <lineage>
        <taxon>Bacteria</taxon>
        <taxon>Pseudomonadati</taxon>
        <taxon>Pseudomonadota</taxon>
        <taxon>Alphaproteobacteria</taxon>
        <taxon>Rhodobacterales</taxon>
        <taxon>Paracoccaceae</taxon>
        <taxon>Szabonella</taxon>
    </lineage>
</organism>
<gene>
    <name evidence="7" type="ORF">JL811_10915</name>
</gene>
<comment type="caution">
    <text evidence="7">The sequence shown here is derived from an EMBL/GenBank/DDBJ whole genome shotgun (WGS) entry which is preliminary data.</text>
</comment>
<reference evidence="7" key="1">
    <citation type="submission" date="2021-01" db="EMBL/GenBank/DDBJ databases">
        <title>Tabrizicola alba sp. nov. a motile alkaliphilic bacterium isolated from a soda lake.</title>
        <authorList>
            <person name="Szuroczki S."/>
            <person name="Abbaszade G."/>
            <person name="Schumann P."/>
            <person name="Toth E."/>
        </authorList>
    </citation>
    <scope>NUCLEOTIDE SEQUENCE</scope>
    <source>
        <strain evidence="7">DMG-N-6</strain>
    </source>
</reference>
<evidence type="ECO:0000256" key="4">
    <source>
        <dbReference type="ARBA" id="ARBA00022989"/>
    </source>
</evidence>
<keyword evidence="8" id="KW-1185">Reference proteome</keyword>
<dbReference type="Pfam" id="PF02361">
    <property type="entry name" value="CbiQ"/>
    <property type="match status" value="1"/>
</dbReference>
<comment type="similarity">
    <text evidence="2">Belongs to the CbiQ family.</text>
</comment>